<evidence type="ECO:0000256" key="8">
    <source>
        <dbReference type="ARBA" id="ARBA00022840"/>
    </source>
</evidence>
<evidence type="ECO:0000313" key="12">
    <source>
        <dbReference type="EMBL" id="MBF6357026.1"/>
    </source>
</evidence>
<feature type="domain" description="HD Cas3-type" evidence="11">
    <location>
        <begin position="25"/>
        <end position="243"/>
    </location>
</feature>
<dbReference type="PANTHER" id="PTHR47963:SF9">
    <property type="entry name" value="CRISPR-ASSOCIATED ENDONUCLEASE_HELICASE CAS3"/>
    <property type="match status" value="1"/>
</dbReference>
<evidence type="ECO:0000313" key="13">
    <source>
        <dbReference type="Proteomes" id="UP000707731"/>
    </source>
</evidence>
<evidence type="ECO:0000256" key="6">
    <source>
        <dbReference type="ARBA" id="ARBA00022801"/>
    </source>
</evidence>
<evidence type="ECO:0000256" key="7">
    <source>
        <dbReference type="ARBA" id="ARBA00022806"/>
    </source>
</evidence>
<reference evidence="12 13" key="1">
    <citation type="submission" date="2020-10" db="EMBL/GenBank/DDBJ databases">
        <title>Identification of Nocardia species via Next-generation sequencing and recognition of intraspecies genetic diversity.</title>
        <authorList>
            <person name="Li P."/>
            <person name="Li P."/>
            <person name="Lu B."/>
        </authorList>
    </citation>
    <scope>NUCLEOTIDE SEQUENCE [LARGE SCALE GENOMIC DNA]</scope>
    <source>
        <strain evidence="12 13">BJ06-0143</strain>
    </source>
</reference>
<dbReference type="Gene3D" id="1.10.3210.30">
    <property type="match status" value="1"/>
</dbReference>
<evidence type="ECO:0000256" key="1">
    <source>
        <dbReference type="ARBA" id="ARBA00006847"/>
    </source>
</evidence>
<dbReference type="EMBL" id="JADLQN010000004">
    <property type="protein sequence ID" value="MBF6357026.1"/>
    <property type="molecule type" value="Genomic_DNA"/>
</dbReference>
<evidence type="ECO:0000256" key="4">
    <source>
        <dbReference type="ARBA" id="ARBA00022723"/>
    </source>
</evidence>
<keyword evidence="5" id="KW-0547">Nucleotide-binding</keyword>
<comment type="caution">
    <text evidence="12">The sequence shown here is derived from an EMBL/GenBank/DDBJ whole genome shotgun (WGS) entry which is preliminary data.</text>
</comment>
<evidence type="ECO:0000256" key="10">
    <source>
        <dbReference type="SAM" id="MobiDB-lite"/>
    </source>
</evidence>
<evidence type="ECO:0000259" key="11">
    <source>
        <dbReference type="PROSITE" id="PS51643"/>
    </source>
</evidence>
<dbReference type="Pfam" id="PF18019">
    <property type="entry name" value="Cas3_HD"/>
    <property type="match status" value="1"/>
</dbReference>
<dbReference type="Proteomes" id="UP000707731">
    <property type="component" value="Unassembled WGS sequence"/>
</dbReference>
<keyword evidence="6" id="KW-0378">Hydrolase</keyword>
<dbReference type="InterPro" id="IPR038257">
    <property type="entry name" value="CRISPR-assoc_Cas3_HD_sf"/>
</dbReference>
<dbReference type="PROSITE" id="PS51643">
    <property type="entry name" value="HD_CAS3"/>
    <property type="match status" value="1"/>
</dbReference>
<proteinExistence type="inferred from homology"/>
<evidence type="ECO:0000256" key="5">
    <source>
        <dbReference type="ARBA" id="ARBA00022741"/>
    </source>
</evidence>
<dbReference type="SUPFAM" id="SSF52540">
    <property type="entry name" value="P-loop containing nucleoside triphosphate hydrolases"/>
    <property type="match status" value="1"/>
</dbReference>
<keyword evidence="7" id="KW-0347">Helicase</keyword>
<dbReference type="Pfam" id="PF22590">
    <property type="entry name" value="Cas3-like_C_2"/>
    <property type="match status" value="1"/>
</dbReference>
<protein>
    <submittedName>
        <fullName evidence="12">CRISPR-associated helicase Cas3</fullName>
    </submittedName>
</protein>
<dbReference type="SMART" id="SM00487">
    <property type="entry name" value="DEXDc"/>
    <property type="match status" value="1"/>
</dbReference>
<organism evidence="12 13">
    <name type="scientific">Nocardia higoensis</name>
    <dbReference type="NCBI Taxonomy" id="228599"/>
    <lineage>
        <taxon>Bacteria</taxon>
        <taxon>Bacillati</taxon>
        <taxon>Actinomycetota</taxon>
        <taxon>Actinomycetes</taxon>
        <taxon>Mycobacteriales</taxon>
        <taxon>Nocardiaceae</taxon>
        <taxon>Nocardia</taxon>
    </lineage>
</organism>
<dbReference type="NCBIfam" id="TIGR01596">
    <property type="entry name" value="cas3_HD"/>
    <property type="match status" value="1"/>
</dbReference>
<accession>A0ABS0DEY7</accession>
<dbReference type="InterPro" id="IPR014001">
    <property type="entry name" value="Helicase_ATP-bd"/>
</dbReference>
<sequence length="987" mass="107227">MEEELRNSQLPWGKTDLSGMSAARGGPSWDPLLAHLLDVAAVTMRLWDVYLPKPMRVRLAEAFGGGDESVARAVVAFLAALHDLGKASDCFQHLFGTGRGARPGLVEGRAEWERIVHAHGFPLAHAADLAAGARHEHVTAAVLPRLLGCRCPDCGGNEQPVRGLHIVAMLLGGHHGHIPPKDTVDRAAAAVSPQLLREVHPLLLTDLAEQLEVDLEALPHVVRPTRPSTFPVFAGLVVLADWVASTETLFTYRRLGPISSWWASSRAEAVAACDRLHLNRWEPNPVQWADIWPATMPRPFQSAVVDHVPSEGQILAIIESDTGSGKTRGALWCAHRLIRTRGYTGVYQAVPTRAATNQAAREMRSFLGTALGRDGIANLAVVHGAAAAATIVHELLDAGAAEQSELDAIREAAAASIEAGNDLDGHVVLDPWFLRRCLGLISPFGVGTVDQVVLSAQPSRHWFLRMFGLACKIIIIDEAHAYELFQQHLLQAALSWFADAGASVIVLSATLPRNVRSELTEAWCRGLGTAPVDAGESGPITIVDQHGSVRRIAPPVPHPLHTTICLEEDPGHVALAHRLLSEIRSGGIVAVIRNRVQQAHDLYTEVRALAENEGWEPDEIVILHAGMLPRIRQQIEAEITEQVGAVPGGGPNPLRPQRLIVIATQVVEQSLDLDFDWIVTDLAPIDLLIQRRGRLHRHSVNDPLRPPRFRAPQMTVLHRTRNGLPVVGKPSRNRPDDETNADAWVYAPFVLAATWKTLSDRIGRGTCGTCGVHPGGNSTLHIVTPADSGALIESVYGPLSPAGGSIGELIETTRHEWEVELQEEYMQAEHLAVAPYTRRGRPTGIENLASGSAHGSGDNGGAQGIRARSRLGEETVPVVVVFRRSDGGLAYDSTGTLPLDFRRYRGDLTPAEVDVARRQQYDIMSNTIAVPVRWFSRGRIPATKTWPPLGRGPFGRLDVLVVDADGRCEGLPERLRYSDTRGLSISR</sequence>
<evidence type="ECO:0000256" key="3">
    <source>
        <dbReference type="ARBA" id="ARBA00022722"/>
    </source>
</evidence>
<evidence type="ECO:0000256" key="2">
    <source>
        <dbReference type="ARBA" id="ARBA00009046"/>
    </source>
</evidence>
<comment type="similarity">
    <text evidence="1">In the N-terminal section; belongs to the CRISPR-associated nuclease Cas3-HD family.</text>
</comment>
<dbReference type="InterPro" id="IPR050547">
    <property type="entry name" value="DEAD_box_RNA_helicases"/>
</dbReference>
<dbReference type="InterPro" id="IPR001650">
    <property type="entry name" value="Helicase_C-like"/>
</dbReference>
<dbReference type="InterPro" id="IPR006474">
    <property type="entry name" value="Helicase_Cas3_CRISPR-ass_core"/>
</dbReference>
<dbReference type="SMART" id="SM00490">
    <property type="entry name" value="HELICc"/>
    <property type="match status" value="1"/>
</dbReference>
<keyword evidence="4" id="KW-0479">Metal-binding</keyword>
<dbReference type="NCBIfam" id="TIGR01587">
    <property type="entry name" value="cas3_core"/>
    <property type="match status" value="1"/>
</dbReference>
<name>A0ABS0DEY7_9NOCA</name>
<dbReference type="InterPro" id="IPR027417">
    <property type="entry name" value="P-loop_NTPase"/>
</dbReference>
<dbReference type="PANTHER" id="PTHR47963">
    <property type="entry name" value="DEAD-BOX ATP-DEPENDENT RNA HELICASE 47, MITOCHONDRIAL"/>
    <property type="match status" value="1"/>
</dbReference>
<keyword evidence="3" id="KW-0540">Nuclease</keyword>
<keyword evidence="9" id="KW-0051">Antiviral defense</keyword>
<comment type="similarity">
    <text evidence="2">In the central section; belongs to the CRISPR-associated helicase Cas3 family.</text>
</comment>
<dbReference type="CDD" id="cd09641">
    <property type="entry name" value="Cas3''_I"/>
    <property type="match status" value="1"/>
</dbReference>
<keyword evidence="8" id="KW-0067">ATP-binding</keyword>
<dbReference type="Gene3D" id="3.40.50.300">
    <property type="entry name" value="P-loop containing nucleotide triphosphate hydrolases"/>
    <property type="match status" value="2"/>
</dbReference>
<dbReference type="RefSeq" id="WP_195003866.1">
    <property type="nucleotide sequence ID" value="NZ_JADLQN010000004.1"/>
</dbReference>
<keyword evidence="13" id="KW-1185">Reference proteome</keyword>
<gene>
    <name evidence="12" type="primary">cas3</name>
    <name evidence="12" type="ORF">IU449_21185</name>
</gene>
<dbReference type="InterPro" id="IPR006483">
    <property type="entry name" value="CRISPR-assoc_Cas3_HD"/>
</dbReference>
<feature type="region of interest" description="Disordered" evidence="10">
    <location>
        <begin position="843"/>
        <end position="863"/>
    </location>
</feature>
<evidence type="ECO:0000256" key="9">
    <source>
        <dbReference type="ARBA" id="ARBA00023118"/>
    </source>
</evidence>
<dbReference type="InterPro" id="IPR054712">
    <property type="entry name" value="Cas3-like_dom"/>
</dbReference>